<keyword evidence="3" id="KW-1185">Reference proteome</keyword>
<dbReference type="RefSeq" id="WP_160905472.1">
    <property type="nucleotide sequence ID" value="NZ_WVHS01000001.1"/>
</dbReference>
<dbReference type="Pfam" id="PF13472">
    <property type="entry name" value="Lipase_GDSL_2"/>
    <property type="match status" value="1"/>
</dbReference>
<dbReference type="EMBL" id="WVHS01000001">
    <property type="protein sequence ID" value="MXV14502.1"/>
    <property type="molecule type" value="Genomic_DNA"/>
</dbReference>
<dbReference type="Gene3D" id="2.60.120.260">
    <property type="entry name" value="Galactose-binding domain-like"/>
    <property type="match status" value="1"/>
</dbReference>
<organism evidence="2 3">
    <name type="scientific">Hufsiella ginkgonis</name>
    <dbReference type="NCBI Taxonomy" id="2695274"/>
    <lineage>
        <taxon>Bacteria</taxon>
        <taxon>Pseudomonadati</taxon>
        <taxon>Bacteroidota</taxon>
        <taxon>Sphingobacteriia</taxon>
        <taxon>Sphingobacteriales</taxon>
        <taxon>Sphingobacteriaceae</taxon>
        <taxon>Hufsiella</taxon>
    </lineage>
</organism>
<dbReference type="SUPFAM" id="SSF52266">
    <property type="entry name" value="SGNH hydrolase"/>
    <property type="match status" value="1"/>
</dbReference>
<protein>
    <submittedName>
        <fullName evidence="2">SGNH/GDSL hydrolase family protein</fullName>
    </submittedName>
</protein>
<accession>A0A7K1XU48</accession>
<feature type="domain" description="SGNH hydrolase-type esterase" evidence="1">
    <location>
        <begin position="65"/>
        <end position="242"/>
    </location>
</feature>
<keyword evidence="2" id="KW-0378">Hydrolase</keyword>
<dbReference type="AlphaFoldDB" id="A0A7K1XU48"/>
<dbReference type="Proteomes" id="UP000451233">
    <property type="component" value="Unassembled WGS sequence"/>
</dbReference>
<dbReference type="Gene3D" id="3.40.50.1110">
    <property type="entry name" value="SGNH hydrolase"/>
    <property type="match status" value="1"/>
</dbReference>
<dbReference type="InterPro" id="IPR036514">
    <property type="entry name" value="SGNH_hydro_sf"/>
</dbReference>
<dbReference type="InterPro" id="IPR013830">
    <property type="entry name" value="SGNH_hydro"/>
</dbReference>
<reference evidence="2 3" key="1">
    <citation type="submission" date="2019-11" db="EMBL/GenBank/DDBJ databases">
        <title>Pedobacter sp. HMF7056 Genome sequencing and assembly.</title>
        <authorList>
            <person name="Kang H."/>
            <person name="Kim H."/>
            <person name="Joh K."/>
        </authorList>
    </citation>
    <scope>NUCLEOTIDE SEQUENCE [LARGE SCALE GENOMIC DNA]</scope>
    <source>
        <strain evidence="2 3">HMF7056</strain>
    </source>
</reference>
<evidence type="ECO:0000313" key="2">
    <source>
        <dbReference type="EMBL" id="MXV14502.1"/>
    </source>
</evidence>
<comment type="caution">
    <text evidence="2">The sequence shown here is derived from an EMBL/GenBank/DDBJ whole genome shotgun (WGS) entry which is preliminary data.</text>
</comment>
<evidence type="ECO:0000259" key="1">
    <source>
        <dbReference type="Pfam" id="PF13472"/>
    </source>
</evidence>
<dbReference type="PANTHER" id="PTHR34407">
    <property type="entry name" value="EXPRESSED PROTEIN"/>
    <property type="match status" value="1"/>
</dbReference>
<gene>
    <name evidence="2" type="ORF">GS398_04265</name>
</gene>
<dbReference type="GO" id="GO:0016788">
    <property type="term" value="F:hydrolase activity, acting on ester bonds"/>
    <property type="evidence" value="ECO:0007669"/>
    <property type="project" value="UniProtKB-ARBA"/>
</dbReference>
<name>A0A7K1XU48_9SPHI</name>
<evidence type="ECO:0000313" key="3">
    <source>
        <dbReference type="Proteomes" id="UP000451233"/>
    </source>
</evidence>
<proteinExistence type="predicted"/>
<dbReference type="PANTHER" id="PTHR34407:SF1">
    <property type="entry name" value="SGNH HYDROLASE-TYPE ESTERASE DOMAIN-CONTAINING PROTEIN"/>
    <property type="match status" value="1"/>
</dbReference>
<sequence>MNKRIRTNSQFYVAGTSIAAAALLFFCLALRPVQQVTPQACIPRSGLPGFFRKLEKGKPVTIAYLGGSITEAPGYRIQTEEFIRKTYPSTKLKTINAGVGGTGSYLGVFRLGPDVLSQRPDLVFIEFAVNDAKGDSLKICNAVEGIIRQVRRANKHTDICFLYTIYEPMIADYRRGVLPASVRYMEQIAKHYQLPSINLAYDVLGKMNNGTLVFHGEKDKNYGTQVVFTLDGTHPTTDGHRVYTATIATAFGQLKNRKEKSRKNIPPLYAGNLDRTSVVAAASFTRYGNWRPGTELPELKPFVKSFPDLVYTTSPNDSLVLEFTGDRLGISDVMGPSSGTALLNIDGKPFARQRFDEFTTYYRRSFFFIDSLGGGKHRLTLKLGNAPIDKLKMLRPGDPGERTRYQRYELYVGNVMLTGKALINPGTKK</sequence>